<dbReference type="InterPro" id="IPR029044">
    <property type="entry name" value="Nucleotide-diphossugar_trans"/>
</dbReference>
<dbReference type="InterPro" id="IPR001173">
    <property type="entry name" value="Glyco_trans_2-like"/>
</dbReference>
<dbReference type="SUPFAM" id="SSF53448">
    <property type="entry name" value="Nucleotide-diphospho-sugar transferases"/>
    <property type="match status" value="1"/>
</dbReference>
<evidence type="ECO:0000313" key="6">
    <source>
        <dbReference type="Proteomes" id="UP000287188"/>
    </source>
</evidence>
<keyword evidence="3" id="KW-0067">ATP-binding</keyword>
<accession>A0A402AC14</accession>
<dbReference type="RefSeq" id="WP_126548491.1">
    <property type="nucleotide sequence ID" value="NZ_BIFS01000001.1"/>
</dbReference>
<organism evidence="5 6">
    <name type="scientific">Dictyobacter kobayashii</name>
    <dbReference type="NCBI Taxonomy" id="2014872"/>
    <lineage>
        <taxon>Bacteria</taxon>
        <taxon>Bacillati</taxon>
        <taxon>Chloroflexota</taxon>
        <taxon>Ktedonobacteria</taxon>
        <taxon>Ktedonobacterales</taxon>
        <taxon>Dictyobacteraceae</taxon>
        <taxon>Dictyobacter</taxon>
    </lineage>
</organism>
<keyword evidence="6" id="KW-1185">Reference proteome</keyword>
<reference evidence="6" key="1">
    <citation type="submission" date="2018-12" db="EMBL/GenBank/DDBJ databases">
        <title>Tengunoibacter tsumagoiensis gen. nov., sp. nov., Dictyobacter kobayashii sp. nov., D. alpinus sp. nov., and D. joshuensis sp. nov. and description of Dictyobacteraceae fam. nov. within the order Ktedonobacterales isolated from Tengu-no-mugimeshi.</title>
        <authorList>
            <person name="Wang C.M."/>
            <person name="Zheng Y."/>
            <person name="Sakai Y."/>
            <person name="Toyoda A."/>
            <person name="Minakuchi Y."/>
            <person name="Abe K."/>
            <person name="Yokota A."/>
            <person name="Yabe S."/>
        </authorList>
    </citation>
    <scope>NUCLEOTIDE SEQUENCE [LARGE SCALE GENOMIC DNA]</scope>
    <source>
        <strain evidence="6">Uno11</strain>
    </source>
</reference>
<evidence type="ECO:0000256" key="2">
    <source>
        <dbReference type="ARBA" id="ARBA00022741"/>
    </source>
</evidence>
<evidence type="ECO:0000259" key="4">
    <source>
        <dbReference type="Pfam" id="PF00535"/>
    </source>
</evidence>
<dbReference type="SUPFAM" id="SSF47323">
    <property type="entry name" value="Anticodon-binding domain of a subclass of class I aminoacyl-tRNA synthetases"/>
    <property type="match status" value="1"/>
</dbReference>
<evidence type="ECO:0000256" key="3">
    <source>
        <dbReference type="ARBA" id="ARBA00022840"/>
    </source>
</evidence>
<dbReference type="Gene3D" id="1.20.120.1910">
    <property type="entry name" value="Cysteine-tRNA ligase, C-terminal anti-codon recognition domain"/>
    <property type="match status" value="1"/>
</dbReference>
<dbReference type="GO" id="GO:0006418">
    <property type="term" value="P:tRNA aminoacylation for protein translation"/>
    <property type="evidence" value="ECO:0007669"/>
    <property type="project" value="InterPro"/>
</dbReference>
<keyword evidence="1" id="KW-0436">Ligase</keyword>
<gene>
    <name evidence="5" type="ORF">KDK_04350</name>
</gene>
<protein>
    <recommendedName>
        <fullName evidence="4">Glycosyltransferase 2-like domain-containing protein</fullName>
    </recommendedName>
</protein>
<dbReference type="InterPro" id="IPR009080">
    <property type="entry name" value="tRNAsynth_Ia_anticodon-bd"/>
</dbReference>
<evidence type="ECO:0000313" key="5">
    <source>
        <dbReference type="EMBL" id="GCE16635.1"/>
    </source>
</evidence>
<dbReference type="PANTHER" id="PTHR43179">
    <property type="entry name" value="RHAMNOSYLTRANSFERASE WBBL"/>
    <property type="match status" value="1"/>
</dbReference>
<feature type="domain" description="Glycosyltransferase 2-like" evidence="4">
    <location>
        <begin position="88"/>
        <end position="223"/>
    </location>
</feature>
<dbReference type="GO" id="GO:0005524">
    <property type="term" value="F:ATP binding"/>
    <property type="evidence" value="ECO:0007669"/>
    <property type="project" value="UniProtKB-KW"/>
</dbReference>
<proteinExistence type="predicted"/>
<dbReference type="Gene3D" id="3.90.550.10">
    <property type="entry name" value="Spore Coat Polysaccharide Biosynthesis Protein SpsA, Chain A"/>
    <property type="match status" value="1"/>
</dbReference>
<dbReference type="AlphaFoldDB" id="A0A402AC14"/>
<dbReference type="PANTHER" id="PTHR43179:SF7">
    <property type="entry name" value="RHAMNOSYLTRANSFERASE WBBL"/>
    <property type="match status" value="1"/>
</dbReference>
<dbReference type="OrthoDB" id="8936324at2"/>
<dbReference type="EMBL" id="BIFS01000001">
    <property type="protein sequence ID" value="GCE16635.1"/>
    <property type="molecule type" value="Genomic_DNA"/>
</dbReference>
<evidence type="ECO:0000256" key="1">
    <source>
        <dbReference type="ARBA" id="ARBA00022598"/>
    </source>
</evidence>
<dbReference type="Pfam" id="PF00535">
    <property type="entry name" value="Glycos_transf_2"/>
    <property type="match status" value="1"/>
</dbReference>
<name>A0A402AC14_9CHLR</name>
<keyword evidence="2" id="KW-0547">Nucleotide-binding</keyword>
<comment type="caution">
    <text evidence="5">The sequence shown here is derived from an EMBL/GenBank/DDBJ whole genome shotgun (WGS) entry which is preliminary data.</text>
</comment>
<sequence>MTTRPYRQVIPEEILALSHERDLLRRKGQYDRADVLKQQLEDAGYVVKDNPHGAHLVILPNIFVDGTLYHTARQLPSLLDEVDLCTFSVNILAQNNSEQTRRCIDSVLNNAGDTTIEIILIDNASQDGLDIWAETLHHRDARVHVLRATRKMGVAEARNLGLQQSRGRYILFLDSNVELTGDIFTPLAHTLEDPQVGLTGLRGLRTDDLRHFEESEEAEVEAIDGQCMAFKRSLLKKTGLLDEGYRYPEYMDVDFCFAIRDLEMSIIRTPDLPLQSHPAPQNATLSDAERTRLAKRNFYRYLSKWGDREDLLLEGFDDEYEDEEDEEEEDEE</sequence>
<dbReference type="Proteomes" id="UP000287188">
    <property type="component" value="Unassembled WGS sequence"/>
</dbReference>
<dbReference type="GO" id="GO:0004812">
    <property type="term" value="F:aminoacyl-tRNA ligase activity"/>
    <property type="evidence" value="ECO:0007669"/>
    <property type="project" value="InterPro"/>
</dbReference>